<keyword evidence="3" id="KW-0479">Metal-binding</keyword>
<dbReference type="InterPro" id="IPR047115">
    <property type="entry name" value="ARSB"/>
</dbReference>
<dbReference type="EMBL" id="UFQS01003088">
    <property type="protein sequence ID" value="SSX15160.1"/>
    <property type="molecule type" value="Genomic_DNA"/>
</dbReference>
<keyword evidence="6" id="KW-0325">Glycoprotein</keyword>
<dbReference type="AlphaFoldDB" id="A0A336LBZ9"/>
<reference evidence="9" key="1">
    <citation type="submission" date="2018-04" db="EMBL/GenBank/DDBJ databases">
        <authorList>
            <person name="Go L.Y."/>
            <person name="Mitchell J.A."/>
        </authorList>
    </citation>
    <scope>NUCLEOTIDE SEQUENCE</scope>
    <source>
        <tissue evidence="9">Whole organism</tissue>
    </source>
</reference>
<keyword evidence="7" id="KW-0732">Signal</keyword>
<comment type="similarity">
    <text evidence="2">Belongs to the sulfatase family.</text>
</comment>
<dbReference type="PROSITE" id="PS00149">
    <property type="entry name" value="SULFATASE_2"/>
    <property type="match status" value="1"/>
</dbReference>
<dbReference type="GO" id="GO:0046872">
    <property type="term" value="F:metal ion binding"/>
    <property type="evidence" value="ECO:0007669"/>
    <property type="project" value="UniProtKB-KW"/>
</dbReference>
<dbReference type="InterPro" id="IPR000917">
    <property type="entry name" value="Sulfatase_N"/>
</dbReference>
<evidence type="ECO:0000256" key="2">
    <source>
        <dbReference type="ARBA" id="ARBA00008779"/>
    </source>
</evidence>
<keyword evidence="5" id="KW-0106">Calcium</keyword>
<organism evidence="9">
    <name type="scientific">Culicoides sonorensis</name>
    <name type="common">Biting midge</name>
    <dbReference type="NCBI Taxonomy" id="179676"/>
    <lineage>
        <taxon>Eukaryota</taxon>
        <taxon>Metazoa</taxon>
        <taxon>Ecdysozoa</taxon>
        <taxon>Arthropoda</taxon>
        <taxon>Hexapoda</taxon>
        <taxon>Insecta</taxon>
        <taxon>Pterygota</taxon>
        <taxon>Neoptera</taxon>
        <taxon>Endopterygota</taxon>
        <taxon>Diptera</taxon>
        <taxon>Nematocera</taxon>
        <taxon>Chironomoidea</taxon>
        <taxon>Ceratopogonidae</taxon>
        <taxon>Ceratopogoninae</taxon>
        <taxon>Culicoides</taxon>
        <taxon>Monoculicoides</taxon>
    </lineage>
</organism>
<evidence type="ECO:0000256" key="7">
    <source>
        <dbReference type="SAM" id="SignalP"/>
    </source>
</evidence>
<dbReference type="SUPFAM" id="SSF53649">
    <property type="entry name" value="Alkaline phosphatase-like"/>
    <property type="match status" value="1"/>
</dbReference>
<gene>
    <name evidence="9" type="primary">CSON008158</name>
</gene>
<evidence type="ECO:0000313" key="9">
    <source>
        <dbReference type="EMBL" id="SSX15160.1"/>
    </source>
</evidence>
<dbReference type="GO" id="GO:0008484">
    <property type="term" value="F:sulfuric ester hydrolase activity"/>
    <property type="evidence" value="ECO:0007669"/>
    <property type="project" value="InterPro"/>
</dbReference>
<keyword evidence="4" id="KW-0378">Hydrolase</keyword>
<evidence type="ECO:0000256" key="3">
    <source>
        <dbReference type="ARBA" id="ARBA00022723"/>
    </source>
</evidence>
<dbReference type="PROSITE" id="PS00523">
    <property type="entry name" value="SULFATASE_1"/>
    <property type="match status" value="1"/>
</dbReference>
<name>A0A336LBZ9_CULSO</name>
<feature type="signal peptide" evidence="7">
    <location>
        <begin position="1"/>
        <end position="25"/>
    </location>
</feature>
<evidence type="ECO:0000313" key="10">
    <source>
        <dbReference type="EMBL" id="SSX34537.1"/>
    </source>
</evidence>
<comment type="cofactor">
    <cofactor evidence="1">
        <name>Ca(2+)</name>
        <dbReference type="ChEBI" id="CHEBI:29108"/>
    </cofactor>
</comment>
<evidence type="ECO:0000256" key="4">
    <source>
        <dbReference type="ARBA" id="ARBA00022801"/>
    </source>
</evidence>
<protein>
    <submittedName>
        <fullName evidence="9">CSON008158 protein</fullName>
    </submittedName>
</protein>
<dbReference type="PANTHER" id="PTHR10342">
    <property type="entry name" value="ARYLSULFATASE"/>
    <property type="match status" value="1"/>
</dbReference>
<accession>A0A336LBZ9</accession>
<dbReference type="InterPro" id="IPR017850">
    <property type="entry name" value="Alkaline_phosphatase_core_sf"/>
</dbReference>
<sequence length="174" mass="19871">MISIKIFEFLSKLYLISLFTEQCQASDRPNIIFILADDLGFNDVSFHGSSQIPTPNIDALAYSGIILNRYYVTPLCTPSRASLLTGKYPIHTGTQHDVIKAMEPWGLSLNETLLPQYLNDLGYKSHIIGKWHLGHWKSAYTPLYRGFESHVGYWTGRHDYNDHTGNKKIHKIVM</sequence>
<dbReference type="OMA" id="FTESHAC"/>
<dbReference type="InterPro" id="IPR024607">
    <property type="entry name" value="Sulfatase_CS"/>
</dbReference>
<evidence type="ECO:0000256" key="6">
    <source>
        <dbReference type="ARBA" id="ARBA00023180"/>
    </source>
</evidence>
<feature type="chain" id="PRO_5033342887" evidence="7">
    <location>
        <begin position="26"/>
        <end position="174"/>
    </location>
</feature>
<evidence type="ECO:0000259" key="8">
    <source>
        <dbReference type="Pfam" id="PF00884"/>
    </source>
</evidence>
<dbReference type="Pfam" id="PF00884">
    <property type="entry name" value="Sulfatase"/>
    <property type="match status" value="1"/>
</dbReference>
<evidence type="ECO:0000256" key="5">
    <source>
        <dbReference type="ARBA" id="ARBA00022837"/>
    </source>
</evidence>
<proteinExistence type="inferred from homology"/>
<dbReference type="PANTHER" id="PTHR10342:SF273">
    <property type="entry name" value="RE14504P"/>
    <property type="match status" value="1"/>
</dbReference>
<dbReference type="VEuPathDB" id="VectorBase:CSON008158"/>
<evidence type="ECO:0000256" key="1">
    <source>
        <dbReference type="ARBA" id="ARBA00001913"/>
    </source>
</evidence>
<feature type="domain" description="Sulfatase N-terminal" evidence="8">
    <location>
        <begin position="29"/>
        <end position="167"/>
    </location>
</feature>
<reference evidence="10" key="2">
    <citation type="submission" date="2018-07" db="EMBL/GenBank/DDBJ databases">
        <authorList>
            <person name="Quirk P.G."/>
            <person name="Krulwich T.A."/>
        </authorList>
    </citation>
    <scope>NUCLEOTIDE SEQUENCE</scope>
</reference>
<dbReference type="Gene3D" id="3.40.720.10">
    <property type="entry name" value="Alkaline Phosphatase, subunit A"/>
    <property type="match status" value="1"/>
</dbReference>
<dbReference type="EMBL" id="UFQT01003088">
    <property type="protein sequence ID" value="SSX34537.1"/>
    <property type="molecule type" value="Genomic_DNA"/>
</dbReference>